<sequence>MCLSCIQHTMSLRRRSRVTEQDLKDVLEMKRERDMLQQRRQNIEQNIEKERELAKKSIQDGMKEKALQHTKEMQDQRQRLTRLEERLAKLEDKILEIDLYKIEAEAEDIVKKVKENRQKWNDSNEEENVWQAVVKITNKGWSCFFIEMMFEAPKGQYVAFTTEVNIVPDTFPSEHCEDWECKGTLV</sequence>
<dbReference type="PANTHER" id="PTHR31497">
    <property type="entry name" value="AUTOCRINE PROLIFERATION REPRESSOR PROTEIN A"/>
    <property type="match status" value="1"/>
</dbReference>
<dbReference type="Proteomes" id="UP001152320">
    <property type="component" value="Chromosome 8"/>
</dbReference>
<proteinExistence type="predicted"/>
<feature type="coiled-coil region" evidence="1">
    <location>
        <begin position="26"/>
        <end position="100"/>
    </location>
</feature>
<name>A0A9Q1C286_HOLLE</name>
<dbReference type="OrthoDB" id="441172at2759"/>
<evidence type="ECO:0000313" key="3">
    <source>
        <dbReference type="Proteomes" id="UP001152320"/>
    </source>
</evidence>
<organism evidence="2 3">
    <name type="scientific">Holothuria leucospilota</name>
    <name type="common">Black long sea cucumber</name>
    <name type="synonym">Mertensiothuria leucospilota</name>
    <dbReference type="NCBI Taxonomy" id="206669"/>
    <lineage>
        <taxon>Eukaryota</taxon>
        <taxon>Metazoa</taxon>
        <taxon>Echinodermata</taxon>
        <taxon>Eleutherozoa</taxon>
        <taxon>Echinozoa</taxon>
        <taxon>Holothuroidea</taxon>
        <taxon>Aspidochirotacea</taxon>
        <taxon>Aspidochirotida</taxon>
        <taxon>Holothuriidae</taxon>
        <taxon>Holothuria</taxon>
    </lineage>
</organism>
<gene>
    <name evidence="2" type="ORF">HOLleu_17844</name>
</gene>
<reference evidence="2" key="1">
    <citation type="submission" date="2021-10" db="EMBL/GenBank/DDBJ databases">
        <title>Tropical sea cucumber genome reveals ecological adaptation and Cuvierian tubules defense mechanism.</title>
        <authorList>
            <person name="Chen T."/>
        </authorList>
    </citation>
    <scope>NUCLEOTIDE SEQUENCE</scope>
    <source>
        <strain evidence="2">Nanhai2018</strain>
        <tissue evidence="2">Muscle</tissue>
    </source>
</reference>
<comment type="caution">
    <text evidence="2">The sequence shown here is derived from an EMBL/GenBank/DDBJ whole genome shotgun (WGS) entry which is preliminary data.</text>
</comment>
<dbReference type="EMBL" id="JAIZAY010000008">
    <property type="protein sequence ID" value="KAJ8037105.1"/>
    <property type="molecule type" value="Genomic_DNA"/>
</dbReference>
<dbReference type="AlphaFoldDB" id="A0A9Q1C286"/>
<accession>A0A9Q1C286</accession>
<dbReference type="PANTHER" id="PTHR31497:SF0">
    <property type="entry name" value="AUTOCRINE PROLIFERATION REPRESSOR PROTEIN A"/>
    <property type="match status" value="1"/>
</dbReference>
<dbReference type="InterPro" id="IPR009199">
    <property type="entry name" value="PhoPQ-act_pathogen-rel_PqaA"/>
</dbReference>
<protein>
    <submittedName>
        <fullName evidence="2">Charged multivesicular body protein 6</fullName>
    </submittedName>
</protein>
<keyword evidence="1" id="KW-0175">Coiled coil</keyword>
<evidence type="ECO:0000313" key="2">
    <source>
        <dbReference type="EMBL" id="KAJ8037105.1"/>
    </source>
</evidence>
<keyword evidence="3" id="KW-1185">Reference proteome</keyword>
<evidence type="ECO:0000256" key="1">
    <source>
        <dbReference type="SAM" id="Coils"/>
    </source>
</evidence>